<keyword evidence="6" id="KW-1185">Reference proteome</keyword>
<feature type="compositionally biased region" description="Basic and acidic residues" evidence="3">
    <location>
        <begin position="1"/>
        <end position="21"/>
    </location>
</feature>
<organism evidence="5 6">
    <name type="scientific">Microbacterium rhizosphaerae</name>
    <dbReference type="NCBI Taxonomy" id="1678237"/>
    <lineage>
        <taxon>Bacteria</taxon>
        <taxon>Bacillati</taxon>
        <taxon>Actinomycetota</taxon>
        <taxon>Actinomycetes</taxon>
        <taxon>Micrococcales</taxon>
        <taxon>Microbacteriaceae</taxon>
        <taxon>Microbacterium</taxon>
    </lineage>
</organism>
<evidence type="ECO:0000259" key="4">
    <source>
        <dbReference type="Pfam" id="PF00588"/>
    </source>
</evidence>
<dbReference type="InterPro" id="IPR051259">
    <property type="entry name" value="rRNA_Methyltransferase"/>
</dbReference>
<evidence type="ECO:0000256" key="3">
    <source>
        <dbReference type="SAM" id="MobiDB-lite"/>
    </source>
</evidence>
<dbReference type="GO" id="GO:0008168">
    <property type="term" value="F:methyltransferase activity"/>
    <property type="evidence" value="ECO:0007669"/>
    <property type="project" value="UniProtKB-KW"/>
</dbReference>
<dbReference type="InterPro" id="IPR029026">
    <property type="entry name" value="tRNA_m1G_MTases_N"/>
</dbReference>
<evidence type="ECO:0000313" key="5">
    <source>
        <dbReference type="EMBL" id="WPR90257.1"/>
    </source>
</evidence>
<dbReference type="EMBL" id="CP139368">
    <property type="protein sequence ID" value="WPR90257.1"/>
    <property type="molecule type" value="Genomic_DNA"/>
</dbReference>
<dbReference type="Proteomes" id="UP001323798">
    <property type="component" value="Chromosome"/>
</dbReference>
<dbReference type="GO" id="GO:0032259">
    <property type="term" value="P:methylation"/>
    <property type="evidence" value="ECO:0007669"/>
    <property type="project" value="UniProtKB-KW"/>
</dbReference>
<keyword evidence="2" id="KW-0808">Transferase</keyword>
<evidence type="ECO:0000256" key="2">
    <source>
        <dbReference type="ARBA" id="ARBA00022679"/>
    </source>
</evidence>
<dbReference type="SUPFAM" id="SSF75217">
    <property type="entry name" value="alpha/beta knot"/>
    <property type="match status" value="1"/>
</dbReference>
<accession>A0ABZ0SRE7</accession>
<dbReference type="InterPro" id="IPR001537">
    <property type="entry name" value="SpoU_MeTrfase"/>
</dbReference>
<feature type="domain" description="tRNA/rRNA methyltransferase SpoU type" evidence="4">
    <location>
        <begin position="96"/>
        <end position="232"/>
    </location>
</feature>
<dbReference type="RefSeq" id="WP_320942969.1">
    <property type="nucleotide sequence ID" value="NZ_BAABEU010000011.1"/>
</dbReference>
<gene>
    <name evidence="5" type="ORF">SM116_02935</name>
</gene>
<protein>
    <submittedName>
        <fullName evidence="5">TrmH family RNA methyltransferase</fullName>
    </submittedName>
</protein>
<dbReference type="Pfam" id="PF00588">
    <property type="entry name" value="SpoU_methylase"/>
    <property type="match status" value="1"/>
</dbReference>
<dbReference type="InterPro" id="IPR029028">
    <property type="entry name" value="Alpha/beta_knot_MTases"/>
</dbReference>
<dbReference type="PANTHER" id="PTHR43191:SF2">
    <property type="entry name" value="RRNA METHYLTRANSFERASE 3, MITOCHONDRIAL"/>
    <property type="match status" value="1"/>
</dbReference>
<proteinExistence type="predicted"/>
<dbReference type="PANTHER" id="PTHR43191">
    <property type="entry name" value="RRNA METHYLTRANSFERASE 3"/>
    <property type="match status" value="1"/>
</dbReference>
<name>A0ABZ0SRE7_9MICO</name>
<keyword evidence="1 5" id="KW-0489">Methyltransferase</keyword>
<evidence type="ECO:0000256" key="1">
    <source>
        <dbReference type="ARBA" id="ARBA00022603"/>
    </source>
</evidence>
<feature type="region of interest" description="Disordered" evidence="3">
    <location>
        <begin position="1"/>
        <end position="55"/>
    </location>
</feature>
<feature type="compositionally biased region" description="Basic and acidic residues" evidence="3">
    <location>
        <begin position="30"/>
        <end position="39"/>
    </location>
</feature>
<sequence length="239" mass="26425">MTDHLHEHGDLHASGLDREDGSAGAQISARADDSDHGIGPDHGVGPWPGGPEHWPADPRYDRELLEHGDRRNVVDGYRYWTMEAIVADLDARRHAFHVAIENWQHDMNIGSIVRSANAFLAAEVHIIGKRRWNKRGAMVTDRYQHVRHHEDVAAFAAWARDAGIPIFAVDNIEGAVPVERAELPERCVLLFGQEGPGLSPEALAAASGHVEITQYGSTRSINASAAAAVVMYEWCRRWA</sequence>
<evidence type="ECO:0000313" key="6">
    <source>
        <dbReference type="Proteomes" id="UP001323798"/>
    </source>
</evidence>
<reference evidence="5 6" key="1">
    <citation type="submission" date="2023-11" db="EMBL/GenBank/DDBJ databases">
        <title>Genome sequence of Microbacterium rhizosphaerae KACC 19337.</title>
        <authorList>
            <person name="Choi H."/>
            <person name="Kim S."/>
            <person name="Kim Y."/>
            <person name="Kwon S.-W."/>
            <person name="Heo J."/>
        </authorList>
    </citation>
    <scope>NUCLEOTIDE SEQUENCE [LARGE SCALE GENOMIC DNA]</scope>
    <source>
        <strain evidence="5 6">KACC 19337</strain>
    </source>
</reference>
<dbReference type="Gene3D" id="3.40.1280.10">
    <property type="match status" value="1"/>
</dbReference>